<evidence type="ECO:0000313" key="2">
    <source>
        <dbReference type="Proteomes" id="UP000054928"/>
    </source>
</evidence>
<accession>A0A0P1ABC3</accession>
<protein>
    <submittedName>
        <fullName evidence="1">Uncharacterized protein</fullName>
    </submittedName>
</protein>
<name>A0A0P1ABC3_PLAHL</name>
<dbReference type="RefSeq" id="XP_024574576.1">
    <property type="nucleotide sequence ID" value="XM_024723618.1"/>
</dbReference>
<evidence type="ECO:0000313" key="1">
    <source>
        <dbReference type="EMBL" id="CEG38207.1"/>
    </source>
</evidence>
<dbReference type="AlphaFoldDB" id="A0A0P1ABC3"/>
<proteinExistence type="predicted"/>
<sequence>MEAKFDECNKRDLCCLRRLCQSKWVYASETYMGAARCLYIEAKLDHEDLLGLDSRASLLIHASLTWRRFARRNNGRE</sequence>
<dbReference type="EMBL" id="CCYD01000321">
    <property type="protein sequence ID" value="CEG38207.1"/>
    <property type="molecule type" value="Genomic_DNA"/>
</dbReference>
<organism evidence="1 2">
    <name type="scientific">Plasmopara halstedii</name>
    <name type="common">Downy mildew of sunflower</name>
    <dbReference type="NCBI Taxonomy" id="4781"/>
    <lineage>
        <taxon>Eukaryota</taxon>
        <taxon>Sar</taxon>
        <taxon>Stramenopiles</taxon>
        <taxon>Oomycota</taxon>
        <taxon>Peronosporomycetes</taxon>
        <taxon>Peronosporales</taxon>
        <taxon>Peronosporaceae</taxon>
        <taxon>Plasmopara</taxon>
    </lineage>
</organism>
<dbReference type="Proteomes" id="UP000054928">
    <property type="component" value="Unassembled WGS sequence"/>
</dbReference>
<reference evidence="2" key="1">
    <citation type="submission" date="2014-09" db="EMBL/GenBank/DDBJ databases">
        <authorList>
            <person name="Sharma Rahul"/>
            <person name="Thines Marco"/>
        </authorList>
    </citation>
    <scope>NUCLEOTIDE SEQUENCE [LARGE SCALE GENOMIC DNA]</scope>
</reference>
<dbReference type="GeneID" id="36403349"/>
<keyword evidence="2" id="KW-1185">Reference proteome</keyword>